<dbReference type="Pfam" id="PF00005">
    <property type="entry name" value="ABC_tran"/>
    <property type="match status" value="1"/>
</dbReference>
<protein>
    <recommendedName>
        <fullName evidence="3">Cell division ATP-binding protein FtsE</fullName>
    </recommendedName>
</protein>
<dbReference type="GO" id="GO:0006865">
    <property type="term" value="P:amino acid transport"/>
    <property type="evidence" value="ECO:0007669"/>
    <property type="project" value="UniProtKB-KW"/>
</dbReference>
<dbReference type="InterPro" id="IPR003593">
    <property type="entry name" value="AAA+_ATPase"/>
</dbReference>
<organism evidence="13 14">
    <name type="scientific">Lampropedia hyalina DSM 16112</name>
    <dbReference type="NCBI Taxonomy" id="1122156"/>
    <lineage>
        <taxon>Bacteria</taxon>
        <taxon>Pseudomonadati</taxon>
        <taxon>Pseudomonadota</taxon>
        <taxon>Betaproteobacteria</taxon>
        <taxon>Burkholderiales</taxon>
        <taxon>Comamonadaceae</taxon>
        <taxon>Lampropedia</taxon>
    </lineage>
</organism>
<dbReference type="PROSITE" id="PS00211">
    <property type="entry name" value="ABC_TRANSPORTER_1"/>
    <property type="match status" value="1"/>
</dbReference>
<dbReference type="CDD" id="cd03258">
    <property type="entry name" value="ABC_MetN_methionine_transporter"/>
    <property type="match status" value="1"/>
</dbReference>
<dbReference type="RefSeq" id="WP_084522648.1">
    <property type="nucleotide sequence ID" value="NZ_FQUZ01000002.1"/>
</dbReference>
<evidence type="ECO:0000256" key="3">
    <source>
        <dbReference type="ARBA" id="ARBA00020019"/>
    </source>
</evidence>
<feature type="domain" description="ABC transporter" evidence="12">
    <location>
        <begin position="46"/>
        <end position="282"/>
    </location>
</feature>
<keyword evidence="10" id="KW-0472">Membrane</keyword>
<evidence type="ECO:0000256" key="2">
    <source>
        <dbReference type="ARBA" id="ARBA00005417"/>
    </source>
</evidence>
<dbReference type="InterPro" id="IPR027417">
    <property type="entry name" value="P-loop_NTPase"/>
</dbReference>
<dbReference type="InterPro" id="IPR050086">
    <property type="entry name" value="MetN_ABC_transporter-like"/>
</dbReference>
<evidence type="ECO:0000256" key="6">
    <source>
        <dbReference type="ARBA" id="ARBA00022741"/>
    </source>
</evidence>
<evidence type="ECO:0000256" key="11">
    <source>
        <dbReference type="SAM" id="MobiDB-lite"/>
    </source>
</evidence>
<sequence length="385" mass="41203">MSALPHWSSDDPSSAATVQFLPPEPTTDASPRRPASSAATRHRPIIRIEGLSKSYVAGENVLDGISLHVAPGSIHGIIGRSGAGKSTLVRCLNRLETPSAGQIEIDGQDITRLHGAALRQARRSIGMVFQHFNLLSSRTAAGNVALPLELAGHSAAQIRQRVPELLALVGLAHKADAYPVELSGGQKQRVGIARALALEPRILLSDEATSALDPETTEQTLQLLKRINQRLGLTIVLISHEMEVVRDIASHVTVLEHGRVIESGPTYDVFAFPQTPTARRFLSSIVAHDLPEALASRIQPQPAPGSAPAIRLVLAHAAASMPVIALLHQHFGIQARILHGRVDTIGGQPLGVLTLALPHADVRLDEVLAWLRQPGLHTEFLGHAL</sequence>
<evidence type="ECO:0000256" key="7">
    <source>
        <dbReference type="ARBA" id="ARBA00022840"/>
    </source>
</evidence>
<dbReference type="Gene3D" id="3.40.50.300">
    <property type="entry name" value="P-loop containing nucleotide triphosphate hydrolases"/>
    <property type="match status" value="1"/>
</dbReference>
<comment type="similarity">
    <text evidence="2">Belongs to the ABC transporter superfamily.</text>
</comment>
<keyword evidence="7 13" id="KW-0067">ATP-binding</keyword>
<dbReference type="InterPro" id="IPR045865">
    <property type="entry name" value="ACT-like_dom_sf"/>
</dbReference>
<dbReference type="PANTHER" id="PTHR43166:SF30">
    <property type="entry name" value="METHIONINE IMPORT ATP-BINDING PROTEIN METN"/>
    <property type="match status" value="1"/>
</dbReference>
<evidence type="ECO:0000256" key="4">
    <source>
        <dbReference type="ARBA" id="ARBA00022448"/>
    </source>
</evidence>
<dbReference type="SUPFAM" id="SSF52540">
    <property type="entry name" value="P-loop containing nucleoside triphosphate hydrolases"/>
    <property type="match status" value="1"/>
</dbReference>
<dbReference type="OrthoDB" id="9802264at2"/>
<dbReference type="InterPro" id="IPR017871">
    <property type="entry name" value="ABC_transporter-like_CS"/>
</dbReference>
<dbReference type="AlphaFoldDB" id="A0A1M4TBX3"/>
<dbReference type="Proteomes" id="UP000184327">
    <property type="component" value="Unassembled WGS sequence"/>
</dbReference>
<dbReference type="STRING" id="1122156.SAMN02745117_00274"/>
<evidence type="ECO:0000256" key="8">
    <source>
        <dbReference type="ARBA" id="ARBA00022967"/>
    </source>
</evidence>
<reference evidence="13 14" key="1">
    <citation type="submission" date="2016-11" db="EMBL/GenBank/DDBJ databases">
        <authorList>
            <person name="Jaros S."/>
            <person name="Januszkiewicz K."/>
            <person name="Wedrychowicz H."/>
        </authorList>
    </citation>
    <scope>NUCLEOTIDE SEQUENCE [LARGE SCALE GENOMIC DNA]</scope>
    <source>
        <strain evidence="13 14">DSM 16112</strain>
    </source>
</reference>
<dbReference type="Pfam" id="PF09383">
    <property type="entry name" value="NIL"/>
    <property type="match status" value="1"/>
</dbReference>
<keyword evidence="5" id="KW-1003">Cell membrane</keyword>
<accession>A0A1M4TBX3</accession>
<keyword evidence="6" id="KW-0547">Nucleotide-binding</keyword>
<evidence type="ECO:0000259" key="12">
    <source>
        <dbReference type="PROSITE" id="PS50893"/>
    </source>
</evidence>
<evidence type="ECO:0000256" key="9">
    <source>
        <dbReference type="ARBA" id="ARBA00022970"/>
    </source>
</evidence>
<dbReference type="GO" id="GO:0005886">
    <property type="term" value="C:plasma membrane"/>
    <property type="evidence" value="ECO:0007669"/>
    <property type="project" value="UniProtKB-ARBA"/>
</dbReference>
<dbReference type="Gene3D" id="3.30.70.260">
    <property type="match status" value="1"/>
</dbReference>
<gene>
    <name evidence="13" type="ORF">SAMN02745117_00274</name>
</gene>
<evidence type="ECO:0000256" key="10">
    <source>
        <dbReference type="ARBA" id="ARBA00023136"/>
    </source>
</evidence>
<dbReference type="GO" id="GO:0005524">
    <property type="term" value="F:ATP binding"/>
    <property type="evidence" value="ECO:0007669"/>
    <property type="project" value="UniProtKB-KW"/>
</dbReference>
<keyword evidence="9" id="KW-0029">Amino-acid transport</keyword>
<name>A0A1M4TBX3_9BURK</name>
<dbReference type="InterPro" id="IPR041701">
    <property type="entry name" value="MetN_ABC"/>
</dbReference>
<evidence type="ECO:0000256" key="1">
    <source>
        <dbReference type="ARBA" id="ARBA00002579"/>
    </source>
</evidence>
<evidence type="ECO:0000313" key="13">
    <source>
        <dbReference type="EMBL" id="SHE41747.1"/>
    </source>
</evidence>
<evidence type="ECO:0000313" key="14">
    <source>
        <dbReference type="Proteomes" id="UP000184327"/>
    </source>
</evidence>
<dbReference type="SMART" id="SM00382">
    <property type="entry name" value="AAA"/>
    <property type="match status" value="1"/>
</dbReference>
<dbReference type="InterPro" id="IPR018449">
    <property type="entry name" value="NIL_domain"/>
</dbReference>
<feature type="region of interest" description="Disordered" evidence="11">
    <location>
        <begin position="1"/>
        <end position="41"/>
    </location>
</feature>
<keyword evidence="4" id="KW-0813">Transport</keyword>
<dbReference type="EMBL" id="FQUZ01000002">
    <property type="protein sequence ID" value="SHE41747.1"/>
    <property type="molecule type" value="Genomic_DNA"/>
</dbReference>
<evidence type="ECO:0000256" key="5">
    <source>
        <dbReference type="ARBA" id="ARBA00022475"/>
    </source>
</evidence>
<dbReference type="SMART" id="SM00930">
    <property type="entry name" value="NIL"/>
    <property type="match status" value="1"/>
</dbReference>
<dbReference type="PROSITE" id="PS50893">
    <property type="entry name" value="ABC_TRANSPORTER_2"/>
    <property type="match status" value="1"/>
</dbReference>
<dbReference type="InterPro" id="IPR003439">
    <property type="entry name" value="ABC_transporter-like_ATP-bd"/>
</dbReference>
<keyword evidence="14" id="KW-1185">Reference proteome</keyword>
<keyword evidence="8" id="KW-1278">Translocase</keyword>
<comment type="function">
    <text evidence="1">Part of the ABC transporter FtsEX involved in cellular division. Important for assembly or stability of the septal ring.</text>
</comment>
<dbReference type="PANTHER" id="PTHR43166">
    <property type="entry name" value="AMINO ACID IMPORT ATP-BINDING PROTEIN"/>
    <property type="match status" value="1"/>
</dbReference>
<dbReference type="GO" id="GO:0016887">
    <property type="term" value="F:ATP hydrolysis activity"/>
    <property type="evidence" value="ECO:0007669"/>
    <property type="project" value="InterPro"/>
</dbReference>
<proteinExistence type="inferred from homology"/>
<dbReference type="FunFam" id="3.40.50.300:FF:000056">
    <property type="entry name" value="Cell division ATP-binding protein FtsE"/>
    <property type="match status" value="1"/>
</dbReference>
<dbReference type="SUPFAM" id="SSF55021">
    <property type="entry name" value="ACT-like"/>
    <property type="match status" value="1"/>
</dbReference>